<evidence type="ECO:0000313" key="8">
    <source>
        <dbReference type="EMBL" id="GAA2723798.1"/>
    </source>
</evidence>
<keyword evidence="3 7" id="KW-0812">Transmembrane</keyword>
<gene>
    <name evidence="8" type="ORF">GCM10010439_19950</name>
</gene>
<organism evidence="8 9">
    <name type="scientific">Actinocorallia aurantiaca</name>
    <dbReference type="NCBI Taxonomy" id="46204"/>
    <lineage>
        <taxon>Bacteria</taxon>
        <taxon>Bacillati</taxon>
        <taxon>Actinomycetota</taxon>
        <taxon>Actinomycetes</taxon>
        <taxon>Streptosporangiales</taxon>
        <taxon>Thermomonosporaceae</taxon>
        <taxon>Actinocorallia</taxon>
    </lineage>
</organism>
<comment type="subcellular location">
    <subcellularLocation>
        <location evidence="1">Cell membrane</location>
        <topology evidence="1">Multi-pass membrane protein</topology>
    </subcellularLocation>
</comment>
<keyword evidence="4 7" id="KW-1133">Transmembrane helix</keyword>
<dbReference type="EMBL" id="BAAATZ010000006">
    <property type="protein sequence ID" value="GAA2723798.1"/>
    <property type="molecule type" value="Genomic_DNA"/>
</dbReference>
<evidence type="ECO:0000256" key="5">
    <source>
        <dbReference type="ARBA" id="ARBA00023136"/>
    </source>
</evidence>
<evidence type="ECO:0000256" key="2">
    <source>
        <dbReference type="ARBA" id="ARBA00022475"/>
    </source>
</evidence>
<evidence type="ECO:0000256" key="1">
    <source>
        <dbReference type="ARBA" id="ARBA00004651"/>
    </source>
</evidence>
<keyword evidence="5 7" id="KW-0472">Membrane</keyword>
<evidence type="ECO:0000256" key="3">
    <source>
        <dbReference type="ARBA" id="ARBA00022692"/>
    </source>
</evidence>
<dbReference type="Pfam" id="PF06081">
    <property type="entry name" value="ArAE_1"/>
    <property type="match status" value="1"/>
</dbReference>
<feature type="transmembrane region" description="Helical" evidence="7">
    <location>
        <begin position="60"/>
        <end position="89"/>
    </location>
</feature>
<dbReference type="InterPro" id="IPR010343">
    <property type="entry name" value="ArAE_1"/>
</dbReference>
<protein>
    <recommendedName>
        <fullName evidence="10">Aromatic acid exporter family member 1</fullName>
    </recommendedName>
</protein>
<comment type="caution">
    <text evidence="8">The sequence shown here is derived from an EMBL/GenBank/DDBJ whole genome shotgun (WGS) entry which is preliminary data.</text>
</comment>
<proteinExistence type="predicted"/>
<name>A0ABP6GHD4_9ACTN</name>
<accession>A0ABP6GHD4</accession>
<evidence type="ECO:0000313" key="9">
    <source>
        <dbReference type="Proteomes" id="UP001501842"/>
    </source>
</evidence>
<evidence type="ECO:0000256" key="6">
    <source>
        <dbReference type="SAM" id="MobiDB-lite"/>
    </source>
</evidence>
<reference evidence="9" key="1">
    <citation type="journal article" date="2019" name="Int. J. Syst. Evol. Microbiol.">
        <title>The Global Catalogue of Microorganisms (GCM) 10K type strain sequencing project: providing services to taxonomists for standard genome sequencing and annotation.</title>
        <authorList>
            <consortium name="The Broad Institute Genomics Platform"/>
            <consortium name="The Broad Institute Genome Sequencing Center for Infectious Disease"/>
            <person name="Wu L."/>
            <person name="Ma J."/>
        </authorList>
    </citation>
    <scope>NUCLEOTIDE SEQUENCE [LARGE SCALE GENOMIC DNA]</scope>
    <source>
        <strain evidence="9">JCM 8201</strain>
    </source>
</reference>
<dbReference type="RefSeq" id="WP_344449977.1">
    <property type="nucleotide sequence ID" value="NZ_BAAATZ010000006.1"/>
</dbReference>
<evidence type="ECO:0008006" key="10">
    <source>
        <dbReference type="Google" id="ProtNLM"/>
    </source>
</evidence>
<dbReference type="Proteomes" id="UP001501842">
    <property type="component" value="Unassembled WGS sequence"/>
</dbReference>
<evidence type="ECO:0000256" key="4">
    <source>
        <dbReference type="ARBA" id="ARBA00022989"/>
    </source>
</evidence>
<keyword evidence="2" id="KW-1003">Cell membrane</keyword>
<evidence type="ECO:0000256" key="7">
    <source>
        <dbReference type="SAM" id="Phobius"/>
    </source>
</evidence>
<feature type="region of interest" description="Disordered" evidence="6">
    <location>
        <begin position="203"/>
        <end position="222"/>
    </location>
</feature>
<sequence length="365" mass="39330">MSWGTAVRLVVTAVAAYLVADLVLTVRAPLLAPLTALLIVQVSLYQTLRHSLQRILSVSTGVIVAVVVAGPIGFSWWSLGLVIGIALLLGRLFKLGDHVLEVPISAMLILQLGTQTQEGAADRVVETIIGALVGLVGVLLTAPVRVESAEQGLLDLASHTAELLESLADDLHLEPGNVHATTWLGRSRRLSDRAEEAEIRLTEAEESTRLNPRTRSGGGPSQNLRIAISSLEHSAIRLRGLAFCMADRTWLHLHDRTGLGSEMWATDVRTQLALTLRRLSNAVRLFAATATAPGPKSRLKYGMATHELLVEGRSHREALGSLLRDDPGHWPLHGELLAHLDRLLDGLAPAQLGVRPGPPESAPHR</sequence>
<feature type="transmembrane region" description="Helical" evidence="7">
    <location>
        <begin position="30"/>
        <end position="48"/>
    </location>
</feature>
<keyword evidence="9" id="KW-1185">Reference proteome</keyword>